<organism evidence="1 2">
    <name type="scientific">Linum trigynum</name>
    <dbReference type="NCBI Taxonomy" id="586398"/>
    <lineage>
        <taxon>Eukaryota</taxon>
        <taxon>Viridiplantae</taxon>
        <taxon>Streptophyta</taxon>
        <taxon>Embryophyta</taxon>
        <taxon>Tracheophyta</taxon>
        <taxon>Spermatophyta</taxon>
        <taxon>Magnoliopsida</taxon>
        <taxon>eudicotyledons</taxon>
        <taxon>Gunneridae</taxon>
        <taxon>Pentapetalae</taxon>
        <taxon>rosids</taxon>
        <taxon>fabids</taxon>
        <taxon>Malpighiales</taxon>
        <taxon>Linaceae</taxon>
        <taxon>Linum</taxon>
    </lineage>
</organism>
<keyword evidence="2" id="KW-1185">Reference proteome</keyword>
<evidence type="ECO:0000313" key="2">
    <source>
        <dbReference type="Proteomes" id="UP001497516"/>
    </source>
</evidence>
<evidence type="ECO:0000313" key="1">
    <source>
        <dbReference type="EMBL" id="CAL1353157.1"/>
    </source>
</evidence>
<gene>
    <name evidence="1" type="ORF">LTRI10_LOCUS1080</name>
</gene>
<name>A0AAV2C9F6_9ROSI</name>
<dbReference type="EMBL" id="OZ034813">
    <property type="protein sequence ID" value="CAL1353157.1"/>
    <property type="molecule type" value="Genomic_DNA"/>
</dbReference>
<protein>
    <submittedName>
        <fullName evidence="1">Uncharacterized protein</fullName>
    </submittedName>
</protein>
<proteinExistence type="predicted"/>
<dbReference type="AlphaFoldDB" id="A0AAV2C9F6"/>
<reference evidence="1 2" key="1">
    <citation type="submission" date="2024-04" db="EMBL/GenBank/DDBJ databases">
        <authorList>
            <person name="Fracassetti M."/>
        </authorList>
    </citation>
    <scope>NUCLEOTIDE SEQUENCE [LARGE SCALE GENOMIC DNA]</scope>
</reference>
<sequence>MAAVHVKVAAVAVDGRVAVFSQLRQGGDVQQMHGFGHSPENSVENHFPRMRTSRVVAGVVGRRLRLSPAVAAARLSPITCTNLHT</sequence>
<accession>A0AAV2C9F6</accession>
<dbReference type="Proteomes" id="UP001497516">
    <property type="component" value="Chromosome 1"/>
</dbReference>